<evidence type="ECO:0000256" key="1">
    <source>
        <dbReference type="SAM" id="MobiDB-lite"/>
    </source>
</evidence>
<reference evidence="2 3" key="1">
    <citation type="journal article" date="2019" name="Nat. Ecol. Evol.">
        <title>Megaphylogeny resolves global patterns of mushroom evolution.</title>
        <authorList>
            <person name="Varga T."/>
            <person name="Krizsan K."/>
            <person name="Foldi C."/>
            <person name="Dima B."/>
            <person name="Sanchez-Garcia M."/>
            <person name="Sanchez-Ramirez S."/>
            <person name="Szollosi G.J."/>
            <person name="Szarkandi J.G."/>
            <person name="Papp V."/>
            <person name="Albert L."/>
            <person name="Andreopoulos W."/>
            <person name="Angelini C."/>
            <person name="Antonin V."/>
            <person name="Barry K.W."/>
            <person name="Bougher N.L."/>
            <person name="Buchanan P."/>
            <person name="Buyck B."/>
            <person name="Bense V."/>
            <person name="Catcheside P."/>
            <person name="Chovatia M."/>
            <person name="Cooper J."/>
            <person name="Damon W."/>
            <person name="Desjardin D."/>
            <person name="Finy P."/>
            <person name="Geml J."/>
            <person name="Haridas S."/>
            <person name="Hughes K."/>
            <person name="Justo A."/>
            <person name="Karasinski D."/>
            <person name="Kautmanova I."/>
            <person name="Kiss B."/>
            <person name="Kocsube S."/>
            <person name="Kotiranta H."/>
            <person name="LaButti K.M."/>
            <person name="Lechner B.E."/>
            <person name="Liimatainen K."/>
            <person name="Lipzen A."/>
            <person name="Lukacs Z."/>
            <person name="Mihaltcheva S."/>
            <person name="Morgado L.N."/>
            <person name="Niskanen T."/>
            <person name="Noordeloos M.E."/>
            <person name="Ohm R.A."/>
            <person name="Ortiz-Santana B."/>
            <person name="Ovrebo C."/>
            <person name="Racz N."/>
            <person name="Riley R."/>
            <person name="Savchenko A."/>
            <person name="Shiryaev A."/>
            <person name="Soop K."/>
            <person name="Spirin V."/>
            <person name="Szebenyi C."/>
            <person name="Tomsovsky M."/>
            <person name="Tulloss R.E."/>
            <person name="Uehling J."/>
            <person name="Grigoriev I.V."/>
            <person name="Vagvolgyi C."/>
            <person name="Papp T."/>
            <person name="Martin F.M."/>
            <person name="Miettinen O."/>
            <person name="Hibbett D.S."/>
            <person name="Nagy L.G."/>
        </authorList>
    </citation>
    <scope>NUCLEOTIDE SEQUENCE [LARGE SCALE GENOMIC DNA]</scope>
    <source>
        <strain evidence="2 3">FP101781</strain>
    </source>
</reference>
<dbReference type="Proteomes" id="UP000298030">
    <property type="component" value="Unassembled WGS sequence"/>
</dbReference>
<feature type="compositionally biased region" description="Basic and acidic residues" evidence="1">
    <location>
        <begin position="115"/>
        <end position="128"/>
    </location>
</feature>
<sequence>MWREVRDADDMFWLGIPRGLRSGEPGPRLELDRSEPRRSMVDGVVNKVTFEVADKIQVPRSCGLRGTGSAGVQALGLNEGEGRKRMDSRRRRRRQTESGQRGKMGVGIQKRRMWSRRDGKSWKSEPEMTRNQGITRRPLATIAELPSNLLHQRGVQSKPTQGIPSWNQDERDIYGPTRGFAVSE</sequence>
<protein>
    <submittedName>
        <fullName evidence="2">Uncharacterized protein</fullName>
    </submittedName>
</protein>
<name>A0A4Y7TJI4_COPMI</name>
<proteinExistence type="predicted"/>
<feature type="region of interest" description="Disordered" evidence="1">
    <location>
        <begin position="63"/>
        <end position="184"/>
    </location>
</feature>
<comment type="caution">
    <text evidence="2">The sequence shown here is derived from an EMBL/GenBank/DDBJ whole genome shotgun (WGS) entry which is preliminary data.</text>
</comment>
<evidence type="ECO:0000313" key="3">
    <source>
        <dbReference type="Proteomes" id="UP000298030"/>
    </source>
</evidence>
<dbReference type="EMBL" id="QPFP01000010">
    <property type="protein sequence ID" value="TEB34108.1"/>
    <property type="molecule type" value="Genomic_DNA"/>
</dbReference>
<dbReference type="AlphaFoldDB" id="A0A4Y7TJI4"/>
<feature type="compositionally biased region" description="Polar residues" evidence="1">
    <location>
        <begin position="154"/>
        <end position="167"/>
    </location>
</feature>
<evidence type="ECO:0000313" key="2">
    <source>
        <dbReference type="EMBL" id="TEB34108.1"/>
    </source>
</evidence>
<gene>
    <name evidence="2" type="ORF">FA13DRAFT_67192</name>
</gene>
<accession>A0A4Y7TJI4</accession>
<keyword evidence="3" id="KW-1185">Reference proteome</keyword>
<organism evidence="2 3">
    <name type="scientific">Coprinellus micaceus</name>
    <name type="common">Glistening ink-cap mushroom</name>
    <name type="synonym">Coprinus micaceus</name>
    <dbReference type="NCBI Taxonomy" id="71717"/>
    <lineage>
        <taxon>Eukaryota</taxon>
        <taxon>Fungi</taxon>
        <taxon>Dikarya</taxon>
        <taxon>Basidiomycota</taxon>
        <taxon>Agaricomycotina</taxon>
        <taxon>Agaricomycetes</taxon>
        <taxon>Agaricomycetidae</taxon>
        <taxon>Agaricales</taxon>
        <taxon>Agaricineae</taxon>
        <taxon>Psathyrellaceae</taxon>
        <taxon>Coprinellus</taxon>
    </lineage>
</organism>